<keyword evidence="6" id="KW-0808">Transferase</keyword>
<evidence type="ECO:0000259" key="13">
    <source>
        <dbReference type="Pfam" id="PF00155"/>
    </source>
</evidence>
<dbReference type="PANTHER" id="PTHR13693:SF100">
    <property type="entry name" value="8-AMINO-7-OXONONANOATE SYNTHASE"/>
    <property type="match status" value="1"/>
</dbReference>
<sequence length="380" mass="40643">MDRFAPYRAQLDALETAGRKRRLSVPAGRDFSSNDYLGLSRSPYLRQVAQNAIADGIAHGSGGSRLLGGNHPEHEALESFAASHYGAESSLFFGSGFAANVALFATLPQTGDLVLYDEYVHASVHDGMKLGRAEYRSFRHNDCDAVEREIRAWRAAGGRGTAWIAAESLYSMDGDRAPLAELARTADIHDAILVIDEAHAVGVYGKGGIGLSGDLGHRENVIILRTFGKALGGEGGLLTMATILREFFINRARPFIFSTAPSPLTAHLAHHAIAHVADNPSLQAGLASHIALARDCFAGLSLGDHQDSQIFPVIIGEDRVAVDVAARLQRQGFDVRAIRPPTVPAGTARLRISLTLNVTEADIRSLATALHDALAMEKAA</sequence>
<evidence type="ECO:0000256" key="7">
    <source>
        <dbReference type="ARBA" id="ARBA00022756"/>
    </source>
</evidence>
<evidence type="ECO:0000256" key="10">
    <source>
        <dbReference type="ARBA" id="ARBA00033381"/>
    </source>
</evidence>
<feature type="domain" description="Aminotransferase class I/classII large" evidence="13">
    <location>
        <begin position="30"/>
        <end position="370"/>
    </location>
</feature>
<evidence type="ECO:0000256" key="3">
    <source>
        <dbReference type="ARBA" id="ARBA00010008"/>
    </source>
</evidence>
<reference evidence="14 15" key="1">
    <citation type="submission" date="2020-06" db="EMBL/GenBank/DDBJ databases">
        <authorList>
            <person name="Kim S.-J."/>
            <person name="Park S.-J."/>
        </authorList>
    </citation>
    <scope>NUCLEOTIDE SEQUENCE [LARGE SCALE GENOMIC DNA]</scope>
    <source>
        <strain evidence="14 15">SW-151</strain>
    </source>
</reference>
<name>A0ABX2N5L4_9SPHN</name>
<dbReference type="InterPro" id="IPR015424">
    <property type="entry name" value="PyrdxlP-dep_Trfase"/>
</dbReference>
<dbReference type="InterPro" id="IPR015421">
    <property type="entry name" value="PyrdxlP-dep_Trfase_major"/>
</dbReference>
<evidence type="ECO:0000256" key="6">
    <source>
        <dbReference type="ARBA" id="ARBA00022679"/>
    </source>
</evidence>
<accession>A0ABX2N5L4</accession>
<evidence type="ECO:0000256" key="11">
    <source>
        <dbReference type="ARBA" id="ARBA00047715"/>
    </source>
</evidence>
<keyword evidence="15" id="KW-1185">Reference proteome</keyword>
<evidence type="ECO:0000313" key="15">
    <source>
        <dbReference type="Proteomes" id="UP000652427"/>
    </source>
</evidence>
<dbReference type="PROSITE" id="PS00599">
    <property type="entry name" value="AA_TRANSFER_CLASS_2"/>
    <property type="match status" value="1"/>
</dbReference>
<dbReference type="EC" id="2.3.1.47" evidence="5"/>
<dbReference type="Gene3D" id="3.90.1150.10">
    <property type="entry name" value="Aspartate Aminotransferase, domain 1"/>
    <property type="match status" value="1"/>
</dbReference>
<dbReference type="Pfam" id="PF00155">
    <property type="entry name" value="Aminotran_1_2"/>
    <property type="match status" value="1"/>
</dbReference>
<comment type="similarity">
    <text evidence="3">Belongs to the class-II pyridoxal-phosphate-dependent aminotransferase family. BioF subfamily.</text>
</comment>
<keyword evidence="8 12" id="KW-0663">Pyridoxal phosphate</keyword>
<dbReference type="InterPro" id="IPR050087">
    <property type="entry name" value="AON_synthase_class-II"/>
</dbReference>
<comment type="pathway">
    <text evidence="2">Cofactor biosynthesis; biotin biosynthesis.</text>
</comment>
<dbReference type="Gene3D" id="3.40.640.10">
    <property type="entry name" value="Type I PLP-dependent aspartate aminotransferase-like (Major domain)"/>
    <property type="match status" value="1"/>
</dbReference>
<proteinExistence type="inferred from homology"/>
<evidence type="ECO:0000256" key="4">
    <source>
        <dbReference type="ARBA" id="ARBA00011738"/>
    </source>
</evidence>
<gene>
    <name evidence="14" type="ORF">HUO14_13385</name>
</gene>
<dbReference type="PANTHER" id="PTHR13693">
    <property type="entry name" value="CLASS II AMINOTRANSFERASE/8-AMINO-7-OXONONANOATE SYNTHASE"/>
    <property type="match status" value="1"/>
</dbReference>
<comment type="caution">
    <text evidence="14">The sequence shown here is derived from an EMBL/GenBank/DDBJ whole genome shotgun (WGS) entry which is preliminary data.</text>
</comment>
<evidence type="ECO:0000313" key="14">
    <source>
        <dbReference type="EMBL" id="NVD28888.1"/>
    </source>
</evidence>
<comment type="subunit">
    <text evidence="4">Homodimer.</text>
</comment>
<dbReference type="InterPro" id="IPR004839">
    <property type="entry name" value="Aminotransferase_I/II_large"/>
</dbReference>
<comment type="catalytic activity">
    <reaction evidence="11">
        <text>6-carboxyhexanoyl-[ACP] + L-alanine + H(+) = (8S)-8-amino-7-oxononanoate + holo-[ACP] + CO2</text>
        <dbReference type="Rhea" id="RHEA:42288"/>
        <dbReference type="Rhea" id="RHEA-COMP:9685"/>
        <dbReference type="Rhea" id="RHEA-COMP:9955"/>
        <dbReference type="ChEBI" id="CHEBI:15378"/>
        <dbReference type="ChEBI" id="CHEBI:16526"/>
        <dbReference type="ChEBI" id="CHEBI:57972"/>
        <dbReference type="ChEBI" id="CHEBI:64479"/>
        <dbReference type="ChEBI" id="CHEBI:78846"/>
        <dbReference type="ChEBI" id="CHEBI:149468"/>
        <dbReference type="EC" id="2.3.1.47"/>
    </reaction>
</comment>
<dbReference type="Proteomes" id="UP000652427">
    <property type="component" value="Unassembled WGS sequence"/>
</dbReference>
<comment type="cofactor">
    <cofactor evidence="1 12">
        <name>pyridoxal 5'-phosphate</name>
        <dbReference type="ChEBI" id="CHEBI:597326"/>
    </cofactor>
</comment>
<dbReference type="InterPro" id="IPR015422">
    <property type="entry name" value="PyrdxlP-dep_Trfase_small"/>
</dbReference>
<evidence type="ECO:0000256" key="9">
    <source>
        <dbReference type="ARBA" id="ARBA00032610"/>
    </source>
</evidence>
<evidence type="ECO:0000256" key="5">
    <source>
        <dbReference type="ARBA" id="ARBA00013187"/>
    </source>
</evidence>
<dbReference type="EMBL" id="JABWMH010000004">
    <property type="protein sequence ID" value="NVD28888.1"/>
    <property type="molecule type" value="Genomic_DNA"/>
</dbReference>
<evidence type="ECO:0000256" key="1">
    <source>
        <dbReference type="ARBA" id="ARBA00001933"/>
    </source>
</evidence>
<evidence type="ECO:0000256" key="12">
    <source>
        <dbReference type="RuleBase" id="RU003693"/>
    </source>
</evidence>
<evidence type="ECO:0000256" key="8">
    <source>
        <dbReference type="ARBA" id="ARBA00022898"/>
    </source>
</evidence>
<protein>
    <recommendedName>
        <fullName evidence="5">8-amino-7-oxononanoate synthase</fullName>
        <ecNumber evidence="5">2.3.1.47</ecNumber>
    </recommendedName>
    <alternativeName>
        <fullName evidence="9">7-keto-8-amino-pelargonic acid synthase</fullName>
    </alternativeName>
    <alternativeName>
        <fullName evidence="10">8-amino-7-ketopelargonate synthase</fullName>
    </alternativeName>
</protein>
<organism evidence="14 15">
    <name type="scientific">Parasphingorhabdus flavimaris</name>
    <dbReference type="NCBI Taxonomy" id="266812"/>
    <lineage>
        <taxon>Bacteria</taxon>
        <taxon>Pseudomonadati</taxon>
        <taxon>Pseudomonadota</taxon>
        <taxon>Alphaproteobacteria</taxon>
        <taxon>Sphingomonadales</taxon>
        <taxon>Sphingomonadaceae</taxon>
        <taxon>Parasphingorhabdus</taxon>
    </lineage>
</organism>
<keyword evidence="7" id="KW-0093">Biotin biosynthesis</keyword>
<dbReference type="RefSeq" id="WP_176280340.1">
    <property type="nucleotide sequence ID" value="NZ_JABWMH010000004.1"/>
</dbReference>
<dbReference type="SUPFAM" id="SSF53383">
    <property type="entry name" value="PLP-dependent transferases"/>
    <property type="match status" value="1"/>
</dbReference>
<dbReference type="InterPro" id="IPR001917">
    <property type="entry name" value="Aminotrans_II_pyridoxalP_BS"/>
</dbReference>
<evidence type="ECO:0000256" key="2">
    <source>
        <dbReference type="ARBA" id="ARBA00004746"/>
    </source>
</evidence>